<dbReference type="PRINTS" id="PR00463">
    <property type="entry name" value="EP450I"/>
</dbReference>
<evidence type="ECO:0000313" key="9">
    <source>
        <dbReference type="Proteomes" id="UP000008810"/>
    </source>
</evidence>
<dbReference type="STRING" id="15368.A0A0Q3JJ43"/>
<dbReference type="OrthoDB" id="3934656at2759"/>
<dbReference type="Proteomes" id="UP000008810">
    <property type="component" value="Chromosome 3"/>
</dbReference>
<sequence>MRQCSVDGVDLVRSSSLNISVSTCGGRRGTILALSLIHKASARSRVAAARATTMAFFIACVSSLVLLFLLFLSRYLFQLLGSSRLPPGPLPLPVIGNLLDVAALTGRHLPHRSLARLAARHGPLMTLRLGRAVVIFVSSPDAAREVLQTHNASLAGRIPPDAWHGAGHAANSVFVLPPHHKWRSLRRIGTEHLLSPRRLDGLRPVRLLQDAVVSHVSSELAAEASSGVLVVGHVASAATVDMLWQAMFGCQVELDASAATSAYRELHGLARDLGAIGLTPNVSDFFPVLAAADLQGVRRSFARKLGRLYQLIDVQIQRQRRHRRESAAAASGGGCGKNGGLLDAMLDMSDEDDGAAGGMNNDTIRAFLADLLLAAIETIPNAIEWAMAELLQNPNTMRRLKEELRSVSGGKTHVDYSDMDHLPFLRAVIKETLRLHTLVPFVPNKADAVVRVHGYTIPRGSTVIVNVWAIHHDAEVWPEPDTFIPGRFMGGGNNEVHFLGADLQFIPFNAGRRICLGLPLASRMLHAMLATLLHRFEWVLPPGVAENGVDMSEKIGMTMSMANPLKAIPKPICMT</sequence>
<evidence type="ECO:0000256" key="3">
    <source>
        <dbReference type="ARBA" id="ARBA00022989"/>
    </source>
</evidence>
<evidence type="ECO:0000256" key="1">
    <source>
        <dbReference type="ARBA" id="ARBA00010617"/>
    </source>
</evidence>
<reference evidence="8" key="3">
    <citation type="submission" date="2018-08" db="UniProtKB">
        <authorList>
            <consortium name="EnsemblPlants"/>
        </authorList>
    </citation>
    <scope>IDENTIFICATION</scope>
    <source>
        <strain evidence="8">cv. Bd21</strain>
    </source>
</reference>
<protein>
    <recommendedName>
        <fullName evidence="10">Cytochrome P450</fullName>
    </recommendedName>
</protein>
<evidence type="ECO:0000256" key="2">
    <source>
        <dbReference type="ARBA" id="ARBA00022692"/>
    </source>
</evidence>
<keyword evidence="9" id="KW-1185">Reference proteome</keyword>
<dbReference type="ExpressionAtlas" id="A0A0Q3JJ43">
    <property type="expression patterns" value="baseline and differential"/>
</dbReference>
<dbReference type="GO" id="GO:0005506">
    <property type="term" value="F:iron ion binding"/>
    <property type="evidence" value="ECO:0007669"/>
    <property type="project" value="InterPro"/>
</dbReference>
<evidence type="ECO:0000313" key="8">
    <source>
        <dbReference type="EnsemblPlants" id="KQJ98288"/>
    </source>
</evidence>
<keyword evidence="5" id="KW-0503">Monooxygenase</keyword>
<dbReference type="RefSeq" id="XP_003574489.2">
    <property type="nucleotide sequence ID" value="XM_003574441.4"/>
</dbReference>
<keyword evidence="4 5" id="KW-0349">Heme</keyword>
<dbReference type="Gene3D" id="1.10.630.10">
    <property type="entry name" value="Cytochrome P450"/>
    <property type="match status" value="1"/>
</dbReference>
<dbReference type="GO" id="GO:0004497">
    <property type="term" value="F:monooxygenase activity"/>
    <property type="evidence" value="ECO:0007669"/>
    <property type="project" value="UniProtKB-KW"/>
</dbReference>
<evidence type="ECO:0000256" key="6">
    <source>
        <dbReference type="SAM" id="Phobius"/>
    </source>
</evidence>
<dbReference type="InterPro" id="IPR002401">
    <property type="entry name" value="Cyt_P450_E_grp-I"/>
</dbReference>
<evidence type="ECO:0008006" key="10">
    <source>
        <dbReference type="Google" id="ProtNLM"/>
    </source>
</evidence>
<accession>A0A0Q3JJ43</accession>
<dbReference type="PRINTS" id="PR00385">
    <property type="entry name" value="P450"/>
</dbReference>
<dbReference type="EnsemblPlants" id="KQJ98288">
    <property type="protein sequence ID" value="KQJ98288"/>
    <property type="gene ID" value="BRADI_3g35980v3"/>
</dbReference>
<name>A0A0Q3JJ43_BRADI</name>
<evidence type="ECO:0000313" key="7">
    <source>
        <dbReference type="EMBL" id="KQJ98288.1"/>
    </source>
</evidence>
<dbReference type="AlphaFoldDB" id="A0A0Q3JJ43"/>
<reference evidence="7" key="2">
    <citation type="submission" date="2017-06" db="EMBL/GenBank/DDBJ databases">
        <title>WGS assembly of Brachypodium distachyon.</title>
        <authorList>
            <consortium name="The International Brachypodium Initiative"/>
            <person name="Lucas S."/>
            <person name="Harmon-Smith M."/>
            <person name="Lail K."/>
            <person name="Tice H."/>
            <person name="Grimwood J."/>
            <person name="Bruce D."/>
            <person name="Barry K."/>
            <person name="Shu S."/>
            <person name="Lindquist E."/>
            <person name="Wang M."/>
            <person name="Pitluck S."/>
            <person name="Vogel J.P."/>
            <person name="Garvin D.F."/>
            <person name="Mockler T.C."/>
            <person name="Schmutz J."/>
            <person name="Rokhsar D."/>
            <person name="Bevan M.W."/>
        </authorList>
    </citation>
    <scope>NUCLEOTIDE SEQUENCE</scope>
    <source>
        <strain evidence="7">Bd21</strain>
    </source>
</reference>
<keyword evidence="4 5" id="KW-0408">Iron</keyword>
<dbReference type="GeneID" id="100843792"/>
<dbReference type="GO" id="GO:0020037">
    <property type="term" value="F:heme binding"/>
    <property type="evidence" value="ECO:0007669"/>
    <property type="project" value="InterPro"/>
</dbReference>
<organism evidence="7">
    <name type="scientific">Brachypodium distachyon</name>
    <name type="common">Purple false brome</name>
    <name type="synonym">Trachynia distachya</name>
    <dbReference type="NCBI Taxonomy" id="15368"/>
    <lineage>
        <taxon>Eukaryota</taxon>
        <taxon>Viridiplantae</taxon>
        <taxon>Streptophyta</taxon>
        <taxon>Embryophyta</taxon>
        <taxon>Tracheophyta</taxon>
        <taxon>Spermatophyta</taxon>
        <taxon>Magnoliopsida</taxon>
        <taxon>Liliopsida</taxon>
        <taxon>Poales</taxon>
        <taxon>Poaceae</taxon>
        <taxon>BOP clade</taxon>
        <taxon>Pooideae</taxon>
        <taxon>Stipodae</taxon>
        <taxon>Brachypodieae</taxon>
        <taxon>Brachypodium</taxon>
    </lineage>
</organism>
<dbReference type="KEGG" id="bdi:100843792"/>
<feature type="binding site" description="axial binding residue" evidence="4">
    <location>
        <position position="515"/>
    </location>
    <ligand>
        <name>heme</name>
        <dbReference type="ChEBI" id="CHEBI:30413"/>
    </ligand>
    <ligandPart>
        <name>Fe</name>
        <dbReference type="ChEBI" id="CHEBI:18248"/>
    </ligandPart>
</feature>
<dbReference type="PANTHER" id="PTHR47950:SF7">
    <property type="entry name" value="OS12G0196700 PROTEIN"/>
    <property type="match status" value="1"/>
</dbReference>
<dbReference type="Pfam" id="PF00067">
    <property type="entry name" value="p450"/>
    <property type="match status" value="1"/>
</dbReference>
<dbReference type="PANTHER" id="PTHR47950">
    <property type="entry name" value="CYTOCHROME P450, FAMILY 76, SUBFAMILY C, POLYPEPTIDE 5-RELATED"/>
    <property type="match status" value="1"/>
</dbReference>
<proteinExistence type="inferred from homology"/>
<gene>
    <name evidence="8" type="primary">LOC100843792</name>
    <name evidence="7" type="ORF">BRADI_3g35980v3</name>
</gene>
<dbReference type="InterPro" id="IPR017972">
    <property type="entry name" value="Cyt_P450_CS"/>
</dbReference>
<keyword evidence="4 5" id="KW-0479">Metal-binding</keyword>
<dbReference type="EMBL" id="CM000882">
    <property type="protein sequence ID" value="KQJ98288.1"/>
    <property type="molecule type" value="Genomic_DNA"/>
</dbReference>
<dbReference type="FunCoup" id="A0A0Q3JJ43">
    <property type="interactions" value="330"/>
</dbReference>
<dbReference type="GO" id="GO:0016705">
    <property type="term" value="F:oxidoreductase activity, acting on paired donors, with incorporation or reduction of molecular oxygen"/>
    <property type="evidence" value="ECO:0007669"/>
    <property type="project" value="InterPro"/>
</dbReference>
<keyword evidence="2 6" id="KW-0812">Transmembrane</keyword>
<keyword evidence="5" id="KW-0560">Oxidoreductase</keyword>
<evidence type="ECO:0000256" key="5">
    <source>
        <dbReference type="RuleBase" id="RU000461"/>
    </source>
</evidence>
<keyword evidence="6" id="KW-0472">Membrane</keyword>
<dbReference type="InterPro" id="IPR001128">
    <property type="entry name" value="Cyt_P450"/>
</dbReference>
<dbReference type="Gramene" id="KQJ98288">
    <property type="protein sequence ID" value="KQJ98288"/>
    <property type="gene ID" value="BRADI_3g35980v3"/>
</dbReference>
<feature type="transmembrane region" description="Helical" evidence="6">
    <location>
        <begin position="53"/>
        <end position="77"/>
    </location>
</feature>
<dbReference type="SUPFAM" id="SSF48264">
    <property type="entry name" value="Cytochrome P450"/>
    <property type="match status" value="1"/>
</dbReference>
<dbReference type="PROSITE" id="PS00086">
    <property type="entry name" value="CYTOCHROME_P450"/>
    <property type="match status" value="1"/>
</dbReference>
<evidence type="ECO:0000256" key="4">
    <source>
        <dbReference type="PIRSR" id="PIRSR602401-1"/>
    </source>
</evidence>
<dbReference type="InterPro" id="IPR036396">
    <property type="entry name" value="Cyt_P450_sf"/>
</dbReference>
<comment type="cofactor">
    <cofactor evidence="4">
        <name>heme</name>
        <dbReference type="ChEBI" id="CHEBI:30413"/>
    </cofactor>
</comment>
<reference evidence="7 8" key="1">
    <citation type="journal article" date="2010" name="Nature">
        <title>Genome sequencing and analysis of the model grass Brachypodium distachyon.</title>
        <authorList>
            <consortium name="International Brachypodium Initiative"/>
        </authorList>
    </citation>
    <scope>NUCLEOTIDE SEQUENCE [LARGE SCALE GENOMIC DNA]</scope>
    <source>
        <strain evidence="7 8">Bd21</strain>
    </source>
</reference>
<keyword evidence="3 6" id="KW-1133">Transmembrane helix</keyword>
<comment type="similarity">
    <text evidence="1 5">Belongs to the cytochrome P450 family.</text>
</comment>